<evidence type="ECO:0000313" key="1">
    <source>
        <dbReference type="EMBL" id="KAH9422956.1"/>
    </source>
</evidence>
<dbReference type="EMBL" id="NJHN03000034">
    <property type="protein sequence ID" value="KAH9422956.1"/>
    <property type="molecule type" value="Genomic_DNA"/>
</dbReference>
<name>A0ABQ8JK30_DERPT</name>
<evidence type="ECO:0000313" key="2">
    <source>
        <dbReference type="Proteomes" id="UP000887458"/>
    </source>
</evidence>
<gene>
    <name evidence="1" type="ORF">DERP_007547</name>
</gene>
<sequence length="68" mass="7960">MSGNIWIVFLDRMPSRLINVFNGKKDAFKFLRLYVTTTKNESNGIDVIQCELIIHEMIQKISIYLKLV</sequence>
<proteinExistence type="predicted"/>
<reference evidence="1 2" key="2">
    <citation type="journal article" date="2022" name="Mol. Biol. Evol.">
        <title>Comparative Genomics Reveals Insights into the Divergent Evolution of Astigmatic Mites and Household Pest Adaptations.</title>
        <authorList>
            <person name="Xiong Q."/>
            <person name="Wan A.T."/>
            <person name="Liu X."/>
            <person name="Fung C.S."/>
            <person name="Xiao X."/>
            <person name="Malainual N."/>
            <person name="Hou J."/>
            <person name="Wang L."/>
            <person name="Wang M."/>
            <person name="Yang K.Y."/>
            <person name="Cui Y."/>
            <person name="Leung E.L."/>
            <person name="Nong W."/>
            <person name="Shin S.K."/>
            <person name="Au S.W."/>
            <person name="Jeong K.Y."/>
            <person name="Chew F.T."/>
            <person name="Hui J.H."/>
            <person name="Leung T.F."/>
            <person name="Tungtrongchitr A."/>
            <person name="Zhong N."/>
            <person name="Liu Z."/>
            <person name="Tsui S.K."/>
        </authorList>
    </citation>
    <scope>NUCLEOTIDE SEQUENCE [LARGE SCALE GENOMIC DNA]</scope>
    <source>
        <strain evidence="1">Derp</strain>
    </source>
</reference>
<comment type="caution">
    <text evidence="1">The sequence shown here is derived from an EMBL/GenBank/DDBJ whole genome shotgun (WGS) entry which is preliminary data.</text>
</comment>
<reference evidence="1 2" key="1">
    <citation type="journal article" date="2018" name="J. Allergy Clin. Immunol.">
        <title>High-quality assembly of Dermatophagoides pteronyssinus genome and transcriptome reveals a wide range of novel allergens.</title>
        <authorList>
            <person name="Liu X.Y."/>
            <person name="Yang K.Y."/>
            <person name="Wang M.Q."/>
            <person name="Kwok J.S."/>
            <person name="Zeng X."/>
            <person name="Yang Z."/>
            <person name="Xiao X.J."/>
            <person name="Lau C.P."/>
            <person name="Li Y."/>
            <person name="Huang Z.M."/>
            <person name="Ba J.G."/>
            <person name="Yim A.K."/>
            <person name="Ouyang C.Y."/>
            <person name="Ngai S.M."/>
            <person name="Chan T.F."/>
            <person name="Leung E.L."/>
            <person name="Liu L."/>
            <person name="Liu Z.G."/>
            <person name="Tsui S.K."/>
        </authorList>
    </citation>
    <scope>NUCLEOTIDE SEQUENCE [LARGE SCALE GENOMIC DNA]</scope>
    <source>
        <strain evidence="1">Derp</strain>
    </source>
</reference>
<dbReference type="Proteomes" id="UP000887458">
    <property type="component" value="Unassembled WGS sequence"/>
</dbReference>
<organism evidence="1 2">
    <name type="scientific">Dermatophagoides pteronyssinus</name>
    <name type="common">European house dust mite</name>
    <dbReference type="NCBI Taxonomy" id="6956"/>
    <lineage>
        <taxon>Eukaryota</taxon>
        <taxon>Metazoa</taxon>
        <taxon>Ecdysozoa</taxon>
        <taxon>Arthropoda</taxon>
        <taxon>Chelicerata</taxon>
        <taxon>Arachnida</taxon>
        <taxon>Acari</taxon>
        <taxon>Acariformes</taxon>
        <taxon>Sarcoptiformes</taxon>
        <taxon>Astigmata</taxon>
        <taxon>Psoroptidia</taxon>
        <taxon>Analgoidea</taxon>
        <taxon>Pyroglyphidae</taxon>
        <taxon>Dermatophagoidinae</taxon>
        <taxon>Dermatophagoides</taxon>
    </lineage>
</organism>
<keyword evidence="2" id="KW-1185">Reference proteome</keyword>
<accession>A0ABQ8JK30</accession>
<protein>
    <submittedName>
        <fullName evidence="1">Uncharacterized protein</fullName>
    </submittedName>
</protein>